<dbReference type="Gene3D" id="1.10.10.10">
    <property type="entry name" value="Winged helix-like DNA-binding domain superfamily/Winged helix DNA-binding domain"/>
    <property type="match status" value="1"/>
</dbReference>
<dbReference type="Pfam" id="PF12728">
    <property type="entry name" value="HTH_17"/>
    <property type="match status" value="1"/>
</dbReference>
<protein>
    <submittedName>
        <fullName evidence="2">Helix-turn-helix domain-containing protein</fullName>
    </submittedName>
</protein>
<dbReference type="EMBL" id="CP157483">
    <property type="protein sequence ID" value="XBO43815.1"/>
    <property type="molecule type" value="Genomic_DNA"/>
</dbReference>
<organism evidence="2">
    <name type="scientific">Pedococcus sp. KACC 23699</name>
    <dbReference type="NCBI Taxonomy" id="3149228"/>
    <lineage>
        <taxon>Bacteria</taxon>
        <taxon>Bacillati</taxon>
        <taxon>Actinomycetota</taxon>
        <taxon>Actinomycetes</taxon>
        <taxon>Micrococcales</taxon>
        <taxon>Intrasporangiaceae</taxon>
        <taxon>Pedococcus</taxon>
    </lineage>
</organism>
<dbReference type="InterPro" id="IPR041657">
    <property type="entry name" value="HTH_17"/>
</dbReference>
<sequence>MKDRPDQGWSPKVLPIAPNEPLWTIHDVSVYLGVPTGTLYQWRHRGMGPPAVRLGKHLRYQPAAVRAWVTEQVA</sequence>
<evidence type="ECO:0000259" key="1">
    <source>
        <dbReference type="Pfam" id="PF12728"/>
    </source>
</evidence>
<dbReference type="SUPFAM" id="SSF46955">
    <property type="entry name" value="Putative DNA-binding domain"/>
    <property type="match status" value="1"/>
</dbReference>
<dbReference type="AlphaFoldDB" id="A0AAU7JU25"/>
<reference evidence="2" key="1">
    <citation type="submission" date="2024-05" db="EMBL/GenBank/DDBJ databases">
        <authorList>
            <person name="Kim S."/>
            <person name="Heo J."/>
            <person name="Choi H."/>
            <person name="Choi Y."/>
            <person name="Kwon S.-W."/>
            <person name="Kim Y."/>
        </authorList>
    </citation>
    <scope>NUCLEOTIDE SEQUENCE</scope>
    <source>
        <strain evidence="2">KACC 23699</strain>
    </source>
</reference>
<accession>A0AAU7JU25</accession>
<gene>
    <name evidence="2" type="ORF">ABEG17_00340</name>
</gene>
<feature type="domain" description="Helix-turn-helix" evidence="1">
    <location>
        <begin position="24"/>
        <end position="72"/>
    </location>
</feature>
<dbReference type="RefSeq" id="WP_406831259.1">
    <property type="nucleotide sequence ID" value="NZ_CP157483.1"/>
</dbReference>
<dbReference type="InterPro" id="IPR036388">
    <property type="entry name" value="WH-like_DNA-bd_sf"/>
</dbReference>
<proteinExistence type="predicted"/>
<evidence type="ECO:0000313" key="2">
    <source>
        <dbReference type="EMBL" id="XBO43815.1"/>
    </source>
</evidence>
<dbReference type="InterPro" id="IPR009061">
    <property type="entry name" value="DNA-bd_dom_put_sf"/>
</dbReference>
<name>A0AAU7JU25_9MICO</name>